<protein>
    <submittedName>
        <fullName evidence="1">Uncharacterized protein</fullName>
    </submittedName>
</protein>
<evidence type="ECO:0000313" key="1">
    <source>
        <dbReference type="EMBL" id="CAK9220727.1"/>
    </source>
</evidence>
<reference evidence="1" key="1">
    <citation type="submission" date="2024-02" db="EMBL/GenBank/DDBJ databases">
        <authorList>
            <consortium name="ELIXIR-Norway"/>
            <consortium name="Elixir Norway"/>
        </authorList>
    </citation>
    <scope>NUCLEOTIDE SEQUENCE</scope>
</reference>
<keyword evidence="2" id="KW-1185">Reference proteome</keyword>
<name>A0ABP0UGJ7_9BRYO</name>
<proteinExistence type="predicted"/>
<dbReference type="Proteomes" id="UP001497512">
    <property type="component" value="Chromosome 3"/>
</dbReference>
<gene>
    <name evidence="1" type="ORF">CSSPTR1EN2_LOCUS15601</name>
</gene>
<sequence>MSSDCGGGKEEEGLGSNERILSTGRFYGVQVGRRDEETILELCRKHANTIALQNLPGRPCLRCAKQKRVLRA</sequence>
<dbReference type="EMBL" id="OZ019895">
    <property type="protein sequence ID" value="CAK9220727.1"/>
    <property type="molecule type" value="Genomic_DNA"/>
</dbReference>
<accession>A0ABP0UGJ7</accession>
<evidence type="ECO:0000313" key="2">
    <source>
        <dbReference type="Proteomes" id="UP001497512"/>
    </source>
</evidence>
<organism evidence="1 2">
    <name type="scientific">Sphagnum troendelagicum</name>
    <dbReference type="NCBI Taxonomy" id="128251"/>
    <lineage>
        <taxon>Eukaryota</taxon>
        <taxon>Viridiplantae</taxon>
        <taxon>Streptophyta</taxon>
        <taxon>Embryophyta</taxon>
        <taxon>Bryophyta</taxon>
        <taxon>Sphagnophytina</taxon>
        <taxon>Sphagnopsida</taxon>
        <taxon>Sphagnales</taxon>
        <taxon>Sphagnaceae</taxon>
        <taxon>Sphagnum</taxon>
    </lineage>
</organism>